<accession>A0ACC2S9E9</accession>
<name>A0ACC2S9E9_9FUNG</name>
<evidence type="ECO:0000313" key="1">
    <source>
        <dbReference type="EMBL" id="KAJ9058746.1"/>
    </source>
</evidence>
<dbReference type="Proteomes" id="UP001165960">
    <property type="component" value="Unassembled WGS sequence"/>
</dbReference>
<gene>
    <name evidence="1" type="ORF">DSO57_1009085</name>
</gene>
<protein>
    <submittedName>
        <fullName evidence="1">Uncharacterized protein</fullName>
    </submittedName>
</protein>
<proteinExistence type="predicted"/>
<comment type="caution">
    <text evidence="1">The sequence shown here is derived from an EMBL/GenBank/DDBJ whole genome shotgun (WGS) entry which is preliminary data.</text>
</comment>
<organism evidence="1 2">
    <name type="scientific">Entomophthora muscae</name>
    <dbReference type="NCBI Taxonomy" id="34485"/>
    <lineage>
        <taxon>Eukaryota</taxon>
        <taxon>Fungi</taxon>
        <taxon>Fungi incertae sedis</taxon>
        <taxon>Zoopagomycota</taxon>
        <taxon>Entomophthoromycotina</taxon>
        <taxon>Entomophthoromycetes</taxon>
        <taxon>Entomophthorales</taxon>
        <taxon>Entomophthoraceae</taxon>
        <taxon>Entomophthora</taxon>
    </lineage>
</organism>
<reference evidence="1" key="1">
    <citation type="submission" date="2022-04" db="EMBL/GenBank/DDBJ databases">
        <title>Genome of the entomopathogenic fungus Entomophthora muscae.</title>
        <authorList>
            <person name="Elya C."/>
            <person name="Lovett B.R."/>
            <person name="Lee E."/>
            <person name="Macias A.M."/>
            <person name="Hajek A.E."/>
            <person name="De Bivort B.L."/>
            <person name="Kasson M.T."/>
            <person name="De Fine Licht H.H."/>
            <person name="Stajich J.E."/>
        </authorList>
    </citation>
    <scope>NUCLEOTIDE SEQUENCE</scope>
    <source>
        <strain evidence="1">Berkeley</strain>
    </source>
</reference>
<dbReference type="EMBL" id="QTSX02005708">
    <property type="protein sequence ID" value="KAJ9058746.1"/>
    <property type="molecule type" value="Genomic_DNA"/>
</dbReference>
<evidence type="ECO:0000313" key="2">
    <source>
        <dbReference type="Proteomes" id="UP001165960"/>
    </source>
</evidence>
<keyword evidence="2" id="KW-1185">Reference proteome</keyword>
<sequence length="140" mass="15431">MLLPIDKSVVFTLEPAPLLIWSTSPELWTHISYFTHLVRVNPSQLLYLLDNLPGRAHGILSAGKNLVKSLICNDLDFALPEIVSMDSLPEEITKSNPFEEKSSQAYSLVTYRHAVDGIECLSSPNCPPSCPSGSQFELSS</sequence>